<dbReference type="STRING" id="659014.SAMN04487996_12241"/>
<organism evidence="1 2">
    <name type="scientific">Dyadobacter soli</name>
    <dbReference type="NCBI Taxonomy" id="659014"/>
    <lineage>
        <taxon>Bacteria</taxon>
        <taxon>Pseudomonadati</taxon>
        <taxon>Bacteroidota</taxon>
        <taxon>Cytophagia</taxon>
        <taxon>Cytophagales</taxon>
        <taxon>Spirosomataceae</taxon>
        <taxon>Dyadobacter</taxon>
    </lineage>
</organism>
<evidence type="ECO:0000313" key="2">
    <source>
        <dbReference type="Proteomes" id="UP000198748"/>
    </source>
</evidence>
<dbReference type="RefSeq" id="WP_090156675.1">
    <property type="nucleotide sequence ID" value="NZ_FNAN01000022.1"/>
</dbReference>
<keyword evidence="2" id="KW-1185">Reference proteome</keyword>
<dbReference type="AlphaFoldDB" id="A0A1G7WGI9"/>
<proteinExistence type="predicted"/>
<evidence type="ECO:0000313" key="1">
    <source>
        <dbReference type="EMBL" id="SDG71147.1"/>
    </source>
</evidence>
<gene>
    <name evidence="1" type="ORF">SAMN04487996_12241</name>
</gene>
<name>A0A1G7WGI9_9BACT</name>
<protein>
    <submittedName>
        <fullName evidence="1">Uncharacterized protein</fullName>
    </submittedName>
</protein>
<accession>A0A1G7WGI9</accession>
<reference evidence="2" key="1">
    <citation type="submission" date="2016-10" db="EMBL/GenBank/DDBJ databases">
        <authorList>
            <person name="Varghese N."/>
            <person name="Submissions S."/>
        </authorList>
    </citation>
    <scope>NUCLEOTIDE SEQUENCE [LARGE SCALE GENOMIC DNA]</scope>
    <source>
        <strain evidence="2">DSM 25329</strain>
    </source>
</reference>
<dbReference type="EMBL" id="FNAN01000022">
    <property type="protein sequence ID" value="SDG71147.1"/>
    <property type="molecule type" value="Genomic_DNA"/>
</dbReference>
<dbReference type="Proteomes" id="UP000198748">
    <property type="component" value="Unassembled WGS sequence"/>
</dbReference>
<sequence length="355" mass="40884">MYFFNLPGFDPDLGIDLDDQGRFPYLRFADHVFRRGKVDYLSCNFHFENIAEKTAPPVFLSEPNLAAIFDQKNRANVIVDHHSPISESYADELRAEFERGYFDAMKEYPQQIVSILYNPDHEGKIAHLEQFIEFCSYHLYFEGFAVPSCLYALGFIQAYLVRACGDRVNTLRLPKYKSPVLLQSQEFPIAEAQTKGPERIPLDYAVDEIISMWLILIDAWKCKAVGSIQVFTSEEEVLQLLGMMFEEKGGRLPRPEHEYFEMPPGNYERVLNLLMHATYKLNTDRNNIGLDRYCQLLLDTFSCYSKTKLESLRSNINKARGNIVQSIGSLADSPHSKNVLKTLRKINEYGVEDLT</sequence>
<dbReference type="OrthoDB" id="922684at2"/>